<comment type="caution">
    <text evidence="5">The sequence shown here is derived from an EMBL/GenBank/DDBJ whole genome shotgun (WGS) entry which is preliminary data.</text>
</comment>
<sequence length="356" mass="41528">MSISMRPSFHGGKDNLNQIFSLYYNPDSDFFYQKTEISFFILLLNVHSGFKEESTYSIFTPESQYNGPISSIAGRTSNMLHQHNTFEFTYVVSGGMYQLVEGKRFFYPTGSCCLMNRNTLHTEDVSSSDFTCIFFSVSSEFVQLLDQQAQSLLFPQEKKRFDNLIFHFMKDNSEKEHKGSKDFLDFVPRITEDEQKVMVHDIFESMLYTLLNPYYGATYRLQDLFFQLIDILCNPTYYIATHVTAQSSMDSLLFSRIDQLLKERNGRISNKELSLLLNYDGSYLGRIVKKHTGKSLFDYSMTFTMAAAKEMLSRTKKSVSEIADELHFSNRTHFYKLFEQNCGMTPRQYRKMNVKE</sequence>
<proteinExistence type="predicted"/>
<gene>
    <name evidence="5" type="ORF">DWX41_08890</name>
</gene>
<evidence type="ECO:0000256" key="3">
    <source>
        <dbReference type="ARBA" id="ARBA00023163"/>
    </source>
</evidence>
<keyword evidence="1" id="KW-0805">Transcription regulation</keyword>
<keyword evidence="3" id="KW-0804">Transcription</keyword>
<name>A0A3E2WYW2_9FIRM</name>
<evidence type="ECO:0000313" key="5">
    <source>
        <dbReference type="EMBL" id="RGC32671.1"/>
    </source>
</evidence>
<keyword evidence="2" id="KW-0238">DNA-binding</keyword>
<evidence type="ECO:0000313" key="6">
    <source>
        <dbReference type="Proteomes" id="UP000261111"/>
    </source>
</evidence>
<accession>A0A3E2WYW2</accession>
<protein>
    <submittedName>
        <fullName evidence="5">AraC family transcriptional regulator</fullName>
    </submittedName>
</protein>
<dbReference type="InterPro" id="IPR011051">
    <property type="entry name" value="RmlC_Cupin_sf"/>
</dbReference>
<dbReference type="PANTHER" id="PTHR43280">
    <property type="entry name" value="ARAC-FAMILY TRANSCRIPTIONAL REGULATOR"/>
    <property type="match status" value="1"/>
</dbReference>
<dbReference type="Proteomes" id="UP000261111">
    <property type="component" value="Unassembled WGS sequence"/>
</dbReference>
<dbReference type="InterPro" id="IPR014710">
    <property type="entry name" value="RmlC-like_jellyroll"/>
</dbReference>
<dbReference type="Gene3D" id="1.10.10.60">
    <property type="entry name" value="Homeodomain-like"/>
    <property type="match status" value="2"/>
</dbReference>
<dbReference type="SUPFAM" id="SSF51182">
    <property type="entry name" value="RmlC-like cupins"/>
    <property type="match status" value="1"/>
</dbReference>
<dbReference type="GeneID" id="93336015"/>
<evidence type="ECO:0000259" key="4">
    <source>
        <dbReference type="PROSITE" id="PS01124"/>
    </source>
</evidence>
<dbReference type="InterPro" id="IPR018060">
    <property type="entry name" value="HTH_AraC"/>
</dbReference>
<dbReference type="AlphaFoldDB" id="A0A3E2WYW2"/>
<feature type="domain" description="HTH araC/xylS-type" evidence="4">
    <location>
        <begin position="251"/>
        <end position="352"/>
    </location>
</feature>
<dbReference type="RefSeq" id="WP_025655770.1">
    <property type="nucleotide sequence ID" value="NZ_QVIA01000008.1"/>
</dbReference>
<organism evidence="5 6">
    <name type="scientific">Hungatella hathewayi</name>
    <dbReference type="NCBI Taxonomy" id="154046"/>
    <lineage>
        <taxon>Bacteria</taxon>
        <taxon>Bacillati</taxon>
        <taxon>Bacillota</taxon>
        <taxon>Clostridia</taxon>
        <taxon>Lachnospirales</taxon>
        <taxon>Lachnospiraceae</taxon>
        <taxon>Hungatella</taxon>
    </lineage>
</organism>
<dbReference type="InterPro" id="IPR009057">
    <property type="entry name" value="Homeodomain-like_sf"/>
</dbReference>
<dbReference type="PANTHER" id="PTHR43280:SF2">
    <property type="entry name" value="HTH-TYPE TRANSCRIPTIONAL REGULATOR EXSA"/>
    <property type="match status" value="1"/>
</dbReference>
<evidence type="ECO:0000256" key="2">
    <source>
        <dbReference type="ARBA" id="ARBA00023125"/>
    </source>
</evidence>
<dbReference type="Gene3D" id="2.60.120.10">
    <property type="entry name" value="Jelly Rolls"/>
    <property type="match status" value="1"/>
</dbReference>
<dbReference type="SMART" id="SM00342">
    <property type="entry name" value="HTH_ARAC"/>
    <property type="match status" value="1"/>
</dbReference>
<dbReference type="PROSITE" id="PS01124">
    <property type="entry name" value="HTH_ARAC_FAMILY_2"/>
    <property type="match status" value="1"/>
</dbReference>
<reference evidence="5 6" key="1">
    <citation type="submission" date="2018-08" db="EMBL/GenBank/DDBJ databases">
        <title>A genome reference for cultivated species of the human gut microbiota.</title>
        <authorList>
            <person name="Zou Y."/>
            <person name="Xue W."/>
            <person name="Luo G."/>
        </authorList>
    </citation>
    <scope>NUCLEOTIDE SEQUENCE [LARGE SCALE GENOMIC DNA]</scope>
    <source>
        <strain evidence="5 6">AF19-21</strain>
    </source>
</reference>
<dbReference type="EMBL" id="QVIA01000008">
    <property type="protein sequence ID" value="RGC32671.1"/>
    <property type="molecule type" value="Genomic_DNA"/>
</dbReference>
<dbReference type="GO" id="GO:0003700">
    <property type="term" value="F:DNA-binding transcription factor activity"/>
    <property type="evidence" value="ECO:0007669"/>
    <property type="project" value="InterPro"/>
</dbReference>
<dbReference type="SUPFAM" id="SSF46689">
    <property type="entry name" value="Homeodomain-like"/>
    <property type="match status" value="1"/>
</dbReference>
<evidence type="ECO:0000256" key="1">
    <source>
        <dbReference type="ARBA" id="ARBA00023015"/>
    </source>
</evidence>
<dbReference type="GO" id="GO:0043565">
    <property type="term" value="F:sequence-specific DNA binding"/>
    <property type="evidence" value="ECO:0007669"/>
    <property type="project" value="InterPro"/>
</dbReference>
<dbReference type="Pfam" id="PF12833">
    <property type="entry name" value="HTH_18"/>
    <property type="match status" value="1"/>
</dbReference>